<sequence length="725" mass="84250">MNLLNNDIIIRKYKDEESLWISQRLIMQVCQISEEYTWRVRNMYKKSISKGYKYGDYLPETGKSWRWAKVKGQFYYDYDNIPDRKPTHYRSKLGTKHELLQQYEALLSANEGKKEDLIKNTIIGQVSVLVNNNDIAYYMYDAHVTFTRKQAEQMALAKAWCIWMLKQLENDNYKALGILKKQDFFSICISIISPMQLEGFKPKSAEYLRNTILYKFPTDNILEQLNFFISDKYGNQNALVVGKYPIFSEETGEIFQFDIHQAIMFNLYMNPGSATKEYLHSLWEDKYCKDIVEFGMQPISYRTFCHHLSRFNNEIKTARERHGVEHYKKNVQTYVTAERLKYAHSLFCADGSGTINYSYVDKKGKHKTMKLYVILITDVASKKIVGWAPAPKGSHKETPQMMMDAVKMAIENTGYQTMFEFIADNHGAFKSAESRSFLNMIFNKVRFIESGNSQANPAETQFRLFKRSLKDISSFISTSWDAGIEGQANPDYLKLDDLPCYEDACILMNELIKRWNDTKQRDQVTPNERYEHNIHPNCQPINPIVLRYLFANHTEVNLSYMRGFVNVFKTKGYNESTMYQFEIPDYGANGTEQIAKAIGYTANAKVKVVWDENAADLYTLEGKYILTCLPAMKAVQSHAELNDEFANGLDHQMGRKNAQTKAIDEFQMALEEAFQELGYSQNMAFGGNKESYNGSQVVKESKKLNNKQTKTKRRVDRDFNEDEWS</sequence>
<name>A0ABX7XDM2_9FLAO</name>
<dbReference type="SUPFAM" id="SSF53098">
    <property type="entry name" value="Ribonuclease H-like"/>
    <property type="match status" value="1"/>
</dbReference>
<evidence type="ECO:0000313" key="3">
    <source>
        <dbReference type="Proteomes" id="UP000672011"/>
    </source>
</evidence>
<organism evidence="2 3">
    <name type="scientific">Faecalibacter bovis</name>
    <dbReference type="NCBI Taxonomy" id="2898187"/>
    <lineage>
        <taxon>Bacteria</taxon>
        <taxon>Pseudomonadati</taxon>
        <taxon>Bacteroidota</taxon>
        <taxon>Flavobacteriia</taxon>
        <taxon>Flavobacteriales</taxon>
        <taxon>Weeksellaceae</taxon>
        <taxon>Faecalibacter</taxon>
    </lineage>
</organism>
<keyword evidence="3" id="KW-1185">Reference proteome</keyword>
<gene>
    <name evidence="2" type="ORF">J9309_01380</name>
</gene>
<dbReference type="InterPro" id="IPR036397">
    <property type="entry name" value="RNaseH_sf"/>
</dbReference>
<protein>
    <recommendedName>
        <fullName evidence="4">Integrase catalytic domain-containing protein</fullName>
    </recommendedName>
</protein>
<evidence type="ECO:0008006" key="4">
    <source>
        <dbReference type="Google" id="ProtNLM"/>
    </source>
</evidence>
<reference evidence="3" key="2">
    <citation type="submission" date="2021-04" db="EMBL/GenBank/DDBJ databases">
        <title>Taxonomy of Flavobacteriaceae bacterium ZY171143.</title>
        <authorList>
            <person name="Li F."/>
        </authorList>
    </citation>
    <scope>NUCLEOTIDE SEQUENCE [LARGE SCALE GENOMIC DNA]</scope>
    <source>
        <strain evidence="3">ZY171143</strain>
    </source>
</reference>
<proteinExistence type="predicted"/>
<evidence type="ECO:0000256" key="1">
    <source>
        <dbReference type="SAM" id="MobiDB-lite"/>
    </source>
</evidence>
<dbReference type="Gene3D" id="3.30.420.10">
    <property type="entry name" value="Ribonuclease H-like superfamily/Ribonuclease H"/>
    <property type="match status" value="1"/>
</dbReference>
<dbReference type="EMBL" id="CP072842">
    <property type="protein sequence ID" value="QTV06027.1"/>
    <property type="molecule type" value="Genomic_DNA"/>
</dbReference>
<dbReference type="Proteomes" id="UP000672011">
    <property type="component" value="Chromosome"/>
</dbReference>
<feature type="region of interest" description="Disordered" evidence="1">
    <location>
        <begin position="691"/>
        <end position="725"/>
    </location>
</feature>
<evidence type="ECO:0000313" key="2">
    <source>
        <dbReference type="EMBL" id="QTV06027.1"/>
    </source>
</evidence>
<reference evidence="2 3" key="1">
    <citation type="journal article" date="2021" name="Int. J. Syst. Evol. Microbiol.">
        <title>Faecalibacter bovis sp. nov., isolated from cow faeces.</title>
        <authorList>
            <person name="Li F."/>
            <person name="Zhao W."/>
            <person name="Hong Q."/>
            <person name="Shao Q."/>
            <person name="Song J."/>
            <person name="Yang S."/>
        </authorList>
    </citation>
    <scope>NUCLEOTIDE SEQUENCE [LARGE SCALE GENOMIC DNA]</scope>
    <source>
        <strain evidence="2 3">ZY171143</strain>
    </source>
</reference>
<dbReference type="RefSeq" id="WP_230476667.1">
    <property type="nucleotide sequence ID" value="NZ_CP072842.1"/>
</dbReference>
<accession>A0ABX7XDM2</accession>
<dbReference type="InterPro" id="IPR012337">
    <property type="entry name" value="RNaseH-like_sf"/>
</dbReference>